<feature type="region of interest" description="Disordered" evidence="1">
    <location>
        <begin position="82"/>
        <end position="103"/>
    </location>
</feature>
<organism evidence="2 3">
    <name type="scientific">Smittium culicis</name>
    <dbReference type="NCBI Taxonomy" id="133412"/>
    <lineage>
        <taxon>Eukaryota</taxon>
        <taxon>Fungi</taxon>
        <taxon>Fungi incertae sedis</taxon>
        <taxon>Zoopagomycota</taxon>
        <taxon>Kickxellomycotina</taxon>
        <taxon>Harpellomycetes</taxon>
        <taxon>Harpellales</taxon>
        <taxon>Legeriomycetaceae</taxon>
        <taxon>Smittium</taxon>
    </lineage>
</organism>
<dbReference type="Proteomes" id="UP000187283">
    <property type="component" value="Unassembled WGS sequence"/>
</dbReference>
<accession>A0A1R1XJH3</accession>
<comment type="caution">
    <text evidence="2">The sequence shown here is derived from an EMBL/GenBank/DDBJ whole genome shotgun (WGS) entry which is preliminary data.</text>
</comment>
<gene>
    <name evidence="2" type="ORF">AYI70_g7673</name>
</gene>
<proteinExistence type="predicted"/>
<evidence type="ECO:0000313" key="3">
    <source>
        <dbReference type="Proteomes" id="UP000187283"/>
    </source>
</evidence>
<evidence type="ECO:0000313" key="2">
    <source>
        <dbReference type="EMBL" id="OMJ14791.1"/>
    </source>
</evidence>
<reference evidence="2 3" key="1">
    <citation type="submission" date="2017-01" db="EMBL/GenBank/DDBJ databases">
        <authorList>
            <person name="Mah S.A."/>
            <person name="Swanson W.J."/>
            <person name="Moy G.W."/>
            <person name="Vacquier V.D."/>
        </authorList>
    </citation>
    <scope>NUCLEOTIDE SEQUENCE [LARGE SCALE GENOMIC DNA]</scope>
    <source>
        <strain evidence="2 3">GSMNP</strain>
    </source>
</reference>
<keyword evidence="3" id="KW-1185">Reference proteome</keyword>
<protein>
    <submittedName>
        <fullName evidence="2">Uncharacterized protein</fullName>
    </submittedName>
</protein>
<dbReference type="AlphaFoldDB" id="A0A1R1XJH3"/>
<feature type="compositionally biased region" description="Polar residues" evidence="1">
    <location>
        <begin position="82"/>
        <end position="95"/>
    </location>
</feature>
<name>A0A1R1XJH3_9FUNG</name>
<dbReference type="OrthoDB" id="10595934at2759"/>
<sequence>MNINPPPLSDTASSTVKKTDSAFYRIYLAPKQANRPIEYYLHHRIQYKKDMDTFELPGKPTQLVELDVNRWWIKKRWTPSFQRSLPRNDNESSPFTAPAEYDS</sequence>
<evidence type="ECO:0000256" key="1">
    <source>
        <dbReference type="SAM" id="MobiDB-lite"/>
    </source>
</evidence>
<dbReference type="EMBL" id="LSSN01002902">
    <property type="protein sequence ID" value="OMJ14791.1"/>
    <property type="molecule type" value="Genomic_DNA"/>
</dbReference>